<sequence length="90" mass="10090">METDANKNRSLDNQKSIINEGQASSDKNHKQSEVNTASQPAEEHLITKTDKFYATDSNKGGLSSEKINQTLEDPFQSKNNPDEQKRPLID</sequence>
<comment type="caution">
    <text evidence="2">The sequence shown here is derived from an EMBL/GenBank/DDBJ whole genome shotgun (WGS) entry which is preliminary data.</text>
</comment>
<keyword evidence="3" id="KW-1185">Reference proteome</keyword>
<accession>A0ABV4TJM8</accession>
<protein>
    <submittedName>
        <fullName evidence="2">Uncharacterized protein</fullName>
    </submittedName>
</protein>
<feature type="region of interest" description="Disordered" evidence="1">
    <location>
        <begin position="1"/>
        <end position="90"/>
    </location>
</feature>
<feature type="compositionally biased region" description="Polar residues" evidence="1">
    <location>
        <begin position="55"/>
        <end position="79"/>
    </location>
</feature>
<reference evidence="2 3" key="1">
    <citation type="submission" date="2024-04" db="EMBL/GenBank/DDBJ databases">
        <title>New Clade of Flavobacterium.</title>
        <authorList>
            <person name="Matos L."/>
            <person name="Proenca D.N."/>
            <person name="Fransisco R.M."/>
            <person name="Chung A.P."/>
            <person name="Maccario L."/>
            <person name="Sorensen S.J."/>
            <person name="Morais P.V."/>
        </authorList>
    </citation>
    <scope>NUCLEOTIDE SEQUENCE [LARGE SCALE GENOMIC DNA]</scope>
    <source>
        <strain evidence="2 3">FBOR7N2.3</strain>
    </source>
</reference>
<evidence type="ECO:0000313" key="2">
    <source>
        <dbReference type="EMBL" id="MFA9194073.1"/>
    </source>
</evidence>
<gene>
    <name evidence="2" type="ORF">AAGV33_06610</name>
</gene>
<dbReference type="EMBL" id="JBCFQK010000007">
    <property type="protein sequence ID" value="MFA9194073.1"/>
    <property type="molecule type" value="Genomic_DNA"/>
</dbReference>
<feature type="compositionally biased region" description="Polar residues" evidence="1">
    <location>
        <begin position="13"/>
        <end position="25"/>
    </location>
</feature>
<evidence type="ECO:0000256" key="1">
    <source>
        <dbReference type="SAM" id="MobiDB-lite"/>
    </source>
</evidence>
<feature type="compositionally biased region" description="Basic and acidic residues" evidence="1">
    <location>
        <begin position="41"/>
        <end position="53"/>
    </location>
</feature>
<feature type="compositionally biased region" description="Basic and acidic residues" evidence="1">
    <location>
        <begin position="80"/>
        <end position="90"/>
    </location>
</feature>
<dbReference type="Proteomes" id="UP001574170">
    <property type="component" value="Unassembled WGS sequence"/>
</dbReference>
<name>A0ABV4TJM8_9FLAO</name>
<dbReference type="RefSeq" id="WP_373391178.1">
    <property type="nucleotide sequence ID" value="NZ_JBCFQJ010000007.1"/>
</dbReference>
<organism evidence="2 3">
    <name type="scientific">Flavobacterium magnesitis</name>
    <dbReference type="NCBI Taxonomy" id="3138077"/>
    <lineage>
        <taxon>Bacteria</taxon>
        <taxon>Pseudomonadati</taxon>
        <taxon>Bacteroidota</taxon>
        <taxon>Flavobacteriia</taxon>
        <taxon>Flavobacteriales</taxon>
        <taxon>Flavobacteriaceae</taxon>
        <taxon>Flavobacterium</taxon>
    </lineage>
</organism>
<feature type="compositionally biased region" description="Basic and acidic residues" evidence="1">
    <location>
        <begin position="1"/>
        <end position="12"/>
    </location>
</feature>
<evidence type="ECO:0000313" key="3">
    <source>
        <dbReference type="Proteomes" id="UP001574170"/>
    </source>
</evidence>
<proteinExistence type="predicted"/>